<evidence type="ECO:0000256" key="2">
    <source>
        <dbReference type="ARBA" id="ARBA00022692"/>
    </source>
</evidence>
<dbReference type="Pfam" id="PF01124">
    <property type="entry name" value="MAPEG"/>
    <property type="match status" value="1"/>
</dbReference>
<keyword evidence="4" id="KW-0472">Membrane</keyword>
<dbReference type="InterPro" id="IPR001129">
    <property type="entry name" value="Membr-assoc_MAPEG"/>
</dbReference>
<dbReference type="AlphaFoldDB" id="A0A3D8QG62"/>
<keyword evidence="2" id="KW-0812">Transmembrane</keyword>
<evidence type="ECO:0000256" key="4">
    <source>
        <dbReference type="ARBA" id="ARBA00023136"/>
    </source>
</evidence>
<dbReference type="GO" id="GO:0016020">
    <property type="term" value="C:membrane"/>
    <property type="evidence" value="ECO:0007669"/>
    <property type="project" value="UniProtKB-SubCell"/>
</dbReference>
<gene>
    <name evidence="5" type="ORF">BP6252_12061</name>
</gene>
<sequence>MLHITPAWFMALDPPSTFKLPSADGLLGNASAQAKKGKVTSRPHSLAQVFGLASSLTPPPNYAAGFITGNFFLAYAVLSTRFIKTRLRLDHNVCPREDLDKYGEKMVTEGKMTAATLRMIKRWDAAHANAVENFPLFIGSVLLALHAGVPAGKINGLAALYTLARCAYALAYIKIETHAASYGRSVLWWIGNVSCLSLIKMAGSRL</sequence>
<evidence type="ECO:0000256" key="3">
    <source>
        <dbReference type="ARBA" id="ARBA00022989"/>
    </source>
</evidence>
<dbReference type="InterPro" id="IPR023352">
    <property type="entry name" value="MAPEG-like_dom_sf"/>
</dbReference>
<evidence type="ECO:0000313" key="5">
    <source>
        <dbReference type="EMBL" id="RDW60678.1"/>
    </source>
</evidence>
<organism evidence="5 6">
    <name type="scientific">Coleophoma cylindrospora</name>
    <dbReference type="NCBI Taxonomy" id="1849047"/>
    <lineage>
        <taxon>Eukaryota</taxon>
        <taxon>Fungi</taxon>
        <taxon>Dikarya</taxon>
        <taxon>Ascomycota</taxon>
        <taxon>Pezizomycotina</taxon>
        <taxon>Leotiomycetes</taxon>
        <taxon>Helotiales</taxon>
        <taxon>Dermateaceae</taxon>
        <taxon>Coleophoma</taxon>
    </lineage>
</organism>
<keyword evidence="3" id="KW-1133">Transmembrane helix</keyword>
<proteinExistence type="predicted"/>
<dbReference type="SUPFAM" id="SSF161084">
    <property type="entry name" value="MAPEG domain-like"/>
    <property type="match status" value="1"/>
</dbReference>
<dbReference type="PANTHER" id="PTHR35371:SF2">
    <property type="entry name" value="MAPEG FAMILY PROTEIN"/>
    <property type="match status" value="1"/>
</dbReference>
<evidence type="ECO:0000313" key="6">
    <source>
        <dbReference type="Proteomes" id="UP000256645"/>
    </source>
</evidence>
<dbReference type="Proteomes" id="UP000256645">
    <property type="component" value="Unassembled WGS sequence"/>
</dbReference>
<dbReference type="Gene3D" id="1.20.120.550">
    <property type="entry name" value="Membrane associated eicosanoid/glutathione metabolism-like domain"/>
    <property type="match status" value="1"/>
</dbReference>
<reference evidence="5 6" key="1">
    <citation type="journal article" date="2018" name="IMA Fungus">
        <title>IMA Genome-F 9: Draft genome sequence of Annulohypoxylon stygium, Aspergillus mulundensis, Berkeleyomyces basicola (syn. Thielaviopsis basicola), Ceratocystis smalleyi, two Cercospora beticola strains, Coleophoma cylindrospora, Fusarium fracticaudum, Phialophora cf. hyalina, and Morchella septimelata.</title>
        <authorList>
            <person name="Wingfield B.D."/>
            <person name="Bills G.F."/>
            <person name="Dong Y."/>
            <person name="Huang W."/>
            <person name="Nel W.J."/>
            <person name="Swalarsk-Parry B.S."/>
            <person name="Vaghefi N."/>
            <person name="Wilken P.M."/>
            <person name="An Z."/>
            <person name="de Beer Z.W."/>
            <person name="De Vos L."/>
            <person name="Chen L."/>
            <person name="Duong T.A."/>
            <person name="Gao Y."/>
            <person name="Hammerbacher A."/>
            <person name="Kikkert J.R."/>
            <person name="Li Y."/>
            <person name="Li H."/>
            <person name="Li K."/>
            <person name="Li Q."/>
            <person name="Liu X."/>
            <person name="Ma X."/>
            <person name="Naidoo K."/>
            <person name="Pethybridge S.J."/>
            <person name="Sun J."/>
            <person name="Steenkamp E.T."/>
            <person name="van der Nest M.A."/>
            <person name="van Wyk S."/>
            <person name="Wingfield M.J."/>
            <person name="Xiong C."/>
            <person name="Yue Q."/>
            <person name="Zhang X."/>
        </authorList>
    </citation>
    <scope>NUCLEOTIDE SEQUENCE [LARGE SCALE GENOMIC DNA]</scope>
    <source>
        <strain evidence="5 6">BP6252</strain>
    </source>
</reference>
<comment type="subcellular location">
    <subcellularLocation>
        <location evidence="1">Membrane</location>
    </subcellularLocation>
</comment>
<comment type="caution">
    <text evidence="5">The sequence shown here is derived from an EMBL/GenBank/DDBJ whole genome shotgun (WGS) entry which is preliminary data.</text>
</comment>
<keyword evidence="6" id="KW-1185">Reference proteome</keyword>
<evidence type="ECO:0000256" key="1">
    <source>
        <dbReference type="ARBA" id="ARBA00004370"/>
    </source>
</evidence>
<dbReference type="PANTHER" id="PTHR35371">
    <property type="entry name" value="INNER MEMBRANE PROTEIN"/>
    <property type="match status" value="1"/>
</dbReference>
<dbReference type="OrthoDB" id="2122304at2759"/>
<dbReference type="EMBL" id="PDLM01000015">
    <property type="protein sequence ID" value="RDW60678.1"/>
    <property type="molecule type" value="Genomic_DNA"/>
</dbReference>
<accession>A0A3D8QG62</accession>
<name>A0A3D8QG62_9HELO</name>
<protein>
    <submittedName>
        <fullName evidence="5">Uncharacterized protein</fullName>
    </submittedName>
</protein>